<protein>
    <submittedName>
        <fullName evidence="1">Uncharacterized protein</fullName>
    </submittedName>
</protein>
<evidence type="ECO:0000313" key="1">
    <source>
        <dbReference type="EMBL" id="PTQ52128.1"/>
    </source>
</evidence>
<gene>
    <name evidence="1" type="ORF">BLITH_1095</name>
</gene>
<evidence type="ECO:0000313" key="2">
    <source>
        <dbReference type="Proteomes" id="UP000244016"/>
    </source>
</evidence>
<name>A0A2T5G7K1_9BACL</name>
<organism evidence="1 2">
    <name type="scientific">Brockia lithotrophica</name>
    <dbReference type="NCBI Taxonomy" id="933949"/>
    <lineage>
        <taxon>Bacteria</taxon>
        <taxon>Bacillati</taxon>
        <taxon>Bacillota</taxon>
        <taxon>Bacilli</taxon>
        <taxon>Bacillales</taxon>
        <taxon>Bacillales Family X. Incertae Sedis</taxon>
        <taxon>Brockia</taxon>
    </lineage>
</organism>
<dbReference type="EMBL" id="PEBW01000003">
    <property type="protein sequence ID" value="PTQ52128.1"/>
    <property type="molecule type" value="Genomic_DNA"/>
</dbReference>
<dbReference type="Proteomes" id="UP000244016">
    <property type="component" value="Unassembled WGS sequence"/>
</dbReference>
<dbReference type="AlphaFoldDB" id="A0A2T5G7K1"/>
<comment type="caution">
    <text evidence="1">The sequence shown here is derived from an EMBL/GenBank/DDBJ whole genome shotgun (WGS) entry which is preliminary data.</text>
</comment>
<sequence length="44" mass="5010">MFSRFYVLMLLRGKVAPVVGYYSTARHPCHGSGFAIRTPRPRRG</sequence>
<reference evidence="1 2" key="1">
    <citation type="submission" date="2017-08" db="EMBL/GenBank/DDBJ databases">
        <title>Burning lignite coal seam in the remote Altai Mountains harbors a hydrogen-driven thermophilic microbial community.</title>
        <authorList>
            <person name="Kadnikov V.V."/>
            <person name="Mardanov A.V."/>
            <person name="Ivasenko D."/>
            <person name="Beletsky A.V."/>
            <person name="Karnachuk O.V."/>
            <person name="Ravin N.V."/>
        </authorList>
    </citation>
    <scope>NUCLEOTIDE SEQUENCE [LARGE SCALE GENOMIC DNA]</scope>
    <source>
        <strain evidence="1">AL31</strain>
    </source>
</reference>
<accession>A0A2T5G7K1</accession>
<proteinExistence type="predicted"/>